<gene>
    <name evidence="8" type="ORF">BCF74_12636</name>
</gene>
<sequence length="662" mass="65780">MLVLALVAGGAWGAWTWLGRDTGAARAAAEKVAAGLAAGELPPGVVTGEPTGEGEGLAAIVEDMEGAKHAVSVASVTEPESGSATATLRHEWSVPGAEKPWTYETPVELRKGDETWTGVWSPAMVAPDLTDAETLRLKRTQAERADILGPDGKPIVTERPIQRVGIDKTKVSGAAAATSARALGTALDINVDKFVTAVQQAGPKAFVEAITVRSGSPEEQAARAVDAPGVFLVAGTRELAPTATFARPILGTVGEATAEIIEKSGGTVSAGDVVGKGGIQEAQNAQLSGQPGVTVSAVGGGDPRVLFETAPVAGKPVTVTLDIATQNAAEAALADIEPASAIVAIRPSTGAVLAAASGPGSNGQSTATQGRFPPGSTFKTVSTLALLRSGVTPSTPVECTQTFVVDGRQFKNVDSYPKDALGKVPFSTAFANSCNTAFMRLGADLEPAALPTAAAGLGLTADPSLGVPTFLGSVPTPKPGTDEAASMIGQSKVQASPLGMATVAASIAAGKTVTPTLVTGVEPDASDGDGGAGSSALPTASPSGSASASPASPAASGSPAASPTGATPTPSNPITAAEAKQLQTLMRGVVEQGSADFLLDVPGAPVLAKTGTAEFGEAGALKEHAWMIGIQGDLAVAVLVVEGEGGASTAGPVLEKFLRAVA</sequence>
<dbReference type="GO" id="GO:0071972">
    <property type="term" value="F:peptidoglycan L,D-transpeptidase activity"/>
    <property type="evidence" value="ECO:0007669"/>
    <property type="project" value="TreeGrafter"/>
</dbReference>
<dbReference type="AlphaFoldDB" id="A0A2T0U822"/>
<dbReference type="GO" id="GO:0005886">
    <property type="term" value="C:plasma membrane"/>
    <property type="evidence" value="ECO:0007669"/>
    <property type="project" value="TreeGrafter"/>
</dbReference>
<keyword evidence="3" id="KW-0472">Membrane</keyword>
<dbReference type="Pfam" id="PF00905">
    <property type="entry name" value="Transpeptidase"/>
    <property type="match status" value="1"/>
</dbReference>
<dbReference type="SUPFAM" id="SSF56601">
    <property type="entry name" value="beta-lactamase/transpeptidase-like"/>
    <property type="match status" value="1"/>
</dbReference>
<evidence type="ECO:0000313" key="9">
    <source>
        <dbReference type="Proteomes" id="UP000237822"/>
    </source>
</evidence>
<dbReference type="InterPro" id="IPR012338">
    <property type="entry name" value="Beta-lactam/transpept-like"/>
</dbReference>
<feature type="domain" description="Penicillin-binding protein dimerisation" evidence="6">
    <location>
        <begin position="140"/>
        <end position="298"/>
    </location>
</feature>
<evidence type="ECO:0000259" key="5">
    <source>
        <dbReference type="Pfam" id="PF00905"/>
    </source>
</evidence>
<accession>A0A2T0U822</accession>
<dbReference type="PANTHER" id="PTHR30627:SF24">
    <property type="entry name" value="PENICILLIN-BINDING PROTEIN 4B"/>
    <property type="match status" value="1"/>
</dbReference>
<dbReference type="SUPFAM" id="SSF56519">
    <property type="entry name" value="Penicillin binding protein dimerisation domain"/>
    <property type="match status" value="1"/>
</dbReference>
<feature type="domain" description="NTF2-like N-terminal transpeptidase" evidence="7">
    <location>
        <begin position="56"/>
        <end position="131"/>
    </location>
</feature>
<organism evidence="8 9">
    <name type="scientific">Knoellia remsis</name>
    <dbReference type="NCBI Taxonomy" id="407159"/>
    <lineage>
        <taxon>Bacteria</taxon>
        <taxon>Bacillati</taxon>
        <taxon>Actinomycetota</taxon>
        <taxon>Actinomycetes</taxon>
        <taxon>Micrococcales</taxon>
        <taxon>Intrasporangiaceae</taxon>
        <taxon>Knoellia</taxon>
    </lineage>
</organism>
<dbReference type="Gene3D" id="3.40.710.10">
    <property type="entry name" value="DD-peptidase/beta-lactamase superfamily"/>
    <property type="match status" value="1"/>
</dbReference>
<dbReference type="GO" id="GO:0046677">
    <property type="term" value="P:response to antibiotic"/>
    <property type="evidence" value="ECO:0007669"/>
    <property type="project" value="InterPro"/>
</dbReference>
<dbReference type="GO" id="GO:0008658">
    <property type="term" value="F:penicillin binding"/>
    <property type="evidence" value="ECO:0007669"/>
    <property type="project" value="InterPro"/>
</dbReference>
<evidence type="ECO:0000313" key="8">
    <source>
        <dbReference type="EMBL" id="PRY54022.1"/>
    </source>
</evidence>
<evidence type="ECO:0000256" key="3">
    <source>
        <dbReference type="ARBA" id="ARBA00023136"/>
    </source>
</evidence>
<dbReference type="Pfam" id="PF05223">
    <property type="entry name" value="MecA_N"/>
    <property type="match status" value="1"/>
</dbReference>
<dbReference type="InterPro" id="IPR007887">
    <property type="entry name" value="MecA_N"/>
</dbReference>
<dbReference type="PANTHER" id="PTHR30627">
    <property type="entry name" value="PEPTIDOGLYCAN D,D-TRANSPEPTIDASE"/>
    <property type="match status" value="1"/>
</dbReference>
<evidence type="ECO:0000259" key="7">
    <source>
        <dbReference type="Pfam" id="PF05223"/>
    </source>
</evidence>
<evidence type="ECO:0000256" key="2">
    <source>
        <dbReference type="ARBA" id="ARBA00007171"/>
    </source>
</evidence>
<dbReference type="InterPro" id="IPR001460">
    <property type="entry name" value="PCN-bd_Tpept"/>
</dbReference>
<feature type="compositionally biased region" description="Low complexity" evidence="4">
    <location>
        <begin position="534"/>
        <end position="569"/>
    </location>
</feature>
<dbReference type="EMBL" id="PVTI01000026">
    <property type="protein sequence ID" value="PRY54022.1"/>
    <property type="molecule type" value="Genomic_DNA"/>
</dbReference>
<dbReference type="InterPro" id="IPR005311">
    <property type="entry name" value="PBP_dimer"/>
</dbReference>
<dbReference type="InterPro" id="IPR050515">
    <property type="entry name" value="Beta-lactam/transpept"/>
</dbReference>
<dbReference type="GO" id="GO:0071555">
    <property type="term" value="P:cell wall organization"/>
    <property type="evidence" value="ECO:0007669"/>
    <property type="project" value="TreeGrafter"/>
</dbReference>
<feature type="region of interest" description="Disordered" evidence="4">
    <location>
        <begin position="518"/>
        <end position="573"/>
    </location>
</feature>
<dbReference type="Proteomes" id="UP000237822">
    <property type="component" value="Unassembled WGS sequence"/>
</dbReference>
<dbReference type="Gene3D" id="3.90.1310.10">
    <property type="entry name" value="Penicillin-binding protein 2a (Domain 2)"/>
    <property type="match status" value="1"/>
</dbReference>
<evidence type="ECO:0000256" key="1">
    <source>
        <dbReference type="ARBA" id="ARBA00004370"/>
    </source>
</evidence>
<protein>
    <submittedName>
        <fullName evidence="8">Cell division protein FtsI/penicillin-binding protein 2</fullName>
    </submittedName>
</protein>
<dbReference type="Pfam" id="PF03717">
    <property type="entry name" value="PBP_dimer"/>
    <property type="match status" value="1"/>
</dbReference>
<evidence type="ECO:0000259" key="6">
    <source>
        <dbReference type="Pfam" id="PF03717"/>
    </source>
</evidence>
<proteinExistence type="inferred from homology"/>
<keyword evidence="8" id="KW-0131">Cell cycle</keyword>
<keyword evidence="9" id="KW-1185">Reference proteome</keyword>
<comment type="subcellular location">
    <subcellularLocation>
        <location evidence="1">Membrane</location>
    </subcellularLocation>
</comment>
<feature type="domain" description="Penicillin-binding protein transpeptidase" evidence="5">
    <location>
        <begin position="341"/>
        <end position="658"/>
    </location>
</feature>
<dbReference type="GO" id="GO:0051301">
    <property type="term" value="P:cell division"/>
    <property type="evidence" value="ECO:0007669"/>
    <property type="project" value="UniProtKB-KW"/>
</dbReference>
<comment type="caution">
    <text evidence="8">The sequence shown here is derived from an EMBL/GenBank/DDBJ whole genome shotgun (WGS) entry which is preliminary data.</text>
</comment>
<comment type="similarity">
    <text evidence="2">Belongs to the transpeptidase family.</text>
</comment>
<reference evidence="8 9" key="1">
    <citation type="submission" date="2018-03" db="EMBL/GenBank/DDBJ databases">
        <title>Genomic Encyclopedia of Archaeal and Bacterial Type Strains, Phase II (KMG-II): from individual species to whole genera.</title>
        <authorList>
            <person name="Goeker M."/>
        </authorList>
    </citation>
    <scope>NUCLEOTIDE SEQUENCE [LARGE SCALE GENOMIC DNA]</scope>
    <source>
        <strain evidence="8 9">ATCC BAA-1496</strain>
    </source>
</reference>
<dbReference type="InterPro" id="IPR036138">
    <property type="entry name" value="PBP_dimer_sf"/>
</dbReference>
<keyword evidence="8" id="KW-0132">Cell division</keyword>
<evidence type="ECO:0000256" key="4">
    <source>
        <dbReference type="SAM" id="MobiDB-lite"/>
    </source>
</evidence>
<name>A0A2T0U822_9MICO</name>